<evidence type="ECO:0000313" key="6">
    <source>
        <dbReference type="Proteomes" id="UP000188354"/>
    </source>
</evidence>
<accession>A0A1J7H654</accession>
<evidence type="ECO:0000313" key="4">
    <source>
        <dbReference type="EMBL" id="OIW01951.1"/>
    </source>
</evidence>
<reference evidence="5 6" key="1">
    <citation type="journal article" date="2017" name="Plant Biotechnol. J.">
        <title>A comprehensive draft genome sequence for lupin (Lupinus angustifolius), an emerging health food: insights into plant-microbe interactions and legume evolution.</title>
        <authorList>
            <person name="Hane J.K."/>
            <person name="Ming Y."/>
            <person name="Kamphuis L.G."/>
            <person name="Nelson M.N."/>
            <person name="Garg G."/>
            <person name="Atkins C.A."/>
            <person name="Bayer P.E."/>
            <person name="Bravo A."/>
            <person name="Bringans S."/>
            <person name="Cannon S."/>
            <person name="Edwards D."/>
            <person name="Foley R."/>
            <person name="Gao L.L."/>
            <person name="Harrison M.J."/>
            <person name="Huang W."/>
            <person name="Hurgobin B."/>
            <person name="Li S."/>
            <person name="Liu C.W."/>
            <person name="McGrath A."/>
            <person name="Morahan G."/>
            <person name="Murray J."/>
            <person name="Weller J."/>
            <person name="Jian J."/>
            <person name="Singh K.B."/>
        </authorList>
    </citation>
    <scope>NUCLEOTIDE SEQUENCE [LARGE SCALE GENOMIC DNA]</scope>
    <source>
        <strain evidence="6">cv. Tanjil</strain>
        <tissue evidence="5">Whole plant</tissue>
    </source>
</reference>
<name>A0A1J7H654_LUPAN</name>
<evidence type="ECO:0000256" key="3">
    <source>
        <dbReference type="SAM" id="SignalP"/>
    </source>
</evidence>
<evidence type="ECO:0000256" key="2">
    <source>
        <dbReference type="ARBA" id="ARBA00023157"/>
    </source>
</evidence>
<dbReference type="OMA" id="CGFETFA"/>
<dbReference type="PANTHER" id="PTHR31614:SF5">
    <property type="entry name" value="ALLERGEN-LIKE PROTEIN BRSN20"/>
    <property type="match status" value="1"/>
</dbReference>
<dbReference type="Pfam" id="PF01190">
    <property type="entry name" value="Pollen_Ole_e_1"/>
    <property type="match status" value="1"/>
</dbReference>
<dbReference type="Gramene" id="OIW01951">
    <property type="protein sequence ID" value="OIW01951"/>
    <property type="gene ID" value="TanjilG_13815"/>
</dbReference>
<comment type="similarity">
    <text evidence="1">Belongs to the Ole e I family.</text>
</comment>
<dbReference type="AlphaFoldDB" id="A0A1J7H654"/>
<dbReference type="KEGG" id="lang:109359729"/>
<keyword evidence="3" id="KW-0732">Signal</keyword>
<dbReference type="KEGG" id="lang:109359730"/>
<protein>
    <submittedName>
        <fullName evidence="5">Uncharacterized protein</fullName>
    </submittedName>
</protein>
<dbReference type="Gramene" id="OIW01954">
    <property type="protein sequence ID" value="OIW01954"/>
    <property type="gene ID" value="TanjilG_13818"/>
</dbReference>
<feature type="signal peptide" evidence="3">
    <location>
        <begin position="1"/>
        <end position="21"/>
    </location>
</feature>
<evidence type="ECO:0000313" key="5">
    <source>
        <dbReference type="EMBL" id="OIW01954.1"/>
    </source>
</evidence>
<gene>
    <name evidence="4" type="ORF">TanjilG_13815</name>
    <name evidence="5" type="ORF">TanjilG_13818</name>
</gene>
<proteinExistence type="inferred from homology"/>
<dbReference type="KEGG" id="lang:109359727"/>
<keyword evidence="2" id="KW-1015">Disulfide bond</keyword>
<feature type="chain" id="PRO_5011896504" evidence="3">
    <location>
        <begin position="22"/>
        <end position="171"/>
    </location>
</feature>
<dbReference type="InterPro" id="IPR006041">
    <property type="entry name" value="Pollen_Ole_e1_allergen"/>
</dbReference>
<organism evidence="5 6">
    <name type="scientific">Lupinus angustifolius</name>
    <name type="common">Narrow-leaved blue lupine</name>
    <dbReference type="NCBI Taxonomy" id="3871"/>
    <lineage>
        <taxon>Eukaryota</taxon>
        <taxon>Viridiplantae</taxon>
        <taxon>Streptophyta</taxon>
        <taxon>Embryophyta</taxon>
        <taxon>Tracheophyta</taxon>
        <taxon>Spermatophyta</taxon>
        <taxon>Magnoliopsida</taxon>
        <taxon>eudicotyledons</taxon>
        <taxon>Gunneridae</taxon>
        <taxon>Pentapetalae</taxon>
        <taxon>rosids</taxon>
        <taxon>fabids</taxon>
        <taxon>Fabales</taxon>
        <taxon>Fabaceae</taxon>
        <taxon>Papilionoideae</taxon>
        <taxon>50 kb inversion clade</taxon>
        <taxon>genistoids sensu lato</taxon>
        <taxon>core genistoids</taxon>
        <taxon>Genisteae</taxon>
        <taxon>Lupinus</taxon>
    </lineage>
</organism>
<dbReference type="PANTHER" id="PTHR31614">
    <property type="entry name" value="PROTEIN DOWNSTREAM OF FLC-RELATED"/>
    <property type="match status" value="1"/>
</dbReference>
<dbReference type="Proteomes" id="UP000188354">
    <property type="component" value="Chromosome LG11"/>
</dbReference>
<keyword evidence="6" id="KW-1185">Reference proteome</keyword>
<sequence>MALIITTFVVVLCVLPAMVVAIRSLTMKPFIVKGRVYCDPCRLGFETPITTYIPSAVVILQCKDKITNKIVYKKLVRTDSSGSYTILVDAFHENQICDAKLVTRPMHHCNEPTLGRDQSPVILNRHNGIITYDRFVNNIGFMTKEVASDCAKILRQYQEFDNDKNELSHYN</sequence>
<dbReference type="EMBL" id="CM007371">
    <property type="protein sequence ID" value="OIW01951.1"/>
    <property type="molecule type" value="Genomic_DNA"/>
</dbReference>
<dbReference type="OrthoDB" id="1896520at2759"/>
<dbReference type="EMBL" id="CM007371">
    <property type="protein sequence ID" value="OIW01954.1"/>
    <property type="molecule type" value="Genomic_DNA"/>
</dbReference>
<evidence type="ECO:0000256" key="1">
    <source>
        <dbReference type="ARBA" id="ARBA00010049"/>
    </source>
</evidence>